<feature type="transmembrane region" description="Helical" evidence="1">
    <location>
        <begin position="7"/>
        <end position="25"/>
    </location>
</feature>
<organism evidence="2 3">
    <name type="scientific">Streptococcus downei MFe28</name>
    <dbReference type="NCBI Taxonomy" id="764290"/>
    <lineage>
        <taxon>Bacteria</taxon>
        <taxon>Bacillati</taxon>
        <taxon>Bacillota</taxon>
        <taxon>Bacilli</taxon>
        <taxon>Lactobacillales</taxon>
        <taxon>Streptococcaceae</taxon>
        <taxon>Streptococcus</taxon>
    </lineage>
</organism>
<evidence type="ECO:0000313" key="2">
    <source>
        <dbReference type="EMBL" id="SUN36560.1"/>
    </source>
</evidence>
<evidence type="ECO:0000313" key="3">
    <source>
        <dbReference type="Proteomes" id="UP000254082"/>
    </source>
</evidence>
<dbReference type="InterPro" id="IPR049713">
    <property type="entry name" value="Pr6Pr-like"/>
</dbReference>
<feature type="transmembrane region" description="Helical" evidence="1">
    <location>
        <begin position="175"/>
        <end position="199"/>
    </location>
</feature>
<keyword evidence="3" id="KW-1185">Reference proteome</keyword>
<keyword evidence="1" id="KW-0472">Membrane</keyword>
<proteinExistence type="predicted"/>
<dbReference type="Proteomes" id="UP000254082">
    <property type="component" value="Unassembled WGS sequence"/>
</dbReference>
<feature type="transmembrane region" description="Helical" evidence="1">
    <location>
        <begin position="31"/>
        <end position="52"/>
    </location>
</feature>
<sequence>MSLTQIYRLFFGLCGLIGVGMQISQNGFGMLLYYTVLSNIVVFSSHFYHLYLEAKGQSINQHSGLLRIKGSTTLVITLTFLVYHFMLAPRVSAADYWNIRNFLVHYIAPLGMIFDTLLFDKKRVYKLLDPIFWTVMPILYCIWALLNGFFIKWPIPDSTVSPFPYFFLNVPKEGWSYVLTYILVLTIFYILLGYLLLVLKKFLGPKPKRIS</sequence>
<evidence type="ECO:0000256" key="1">
    <source>
        <dbReference type="SAM" id="Phobius"/>
    </source>
</evidence>
<feature type="transmembrane region" description="Helical" evidence="1">
    <location>
        <begin position="99"/>
        <end position="119"/>
    </location>
</feature>
<dbReference type="OrthoDB" id="2339644at2"/>
<keyword evidence="1" id="KW-0812">Transmembrane</keyword>
<dbReference type="RefSeq" id="WP_002997996.1">
    <property type="nucleotide sequence ID" value="NZ_UHFA01000002.1"/>
</dbReference>
<feature type="transmembrane region" description="Helical" evidence="1">
    <location>
        <begin position="131"/>
        <end position="155"/>
    </location>
</feature>
<dbReference type="NCBIfam" id="NF038065">
    <property type="entry name" value="Pr6Pr"/>
    <property type="match status" value="1"/>
</dbReference>
<dbReference type="AlphaFoldDB" id="A0A380JEM5"/>
<keyword evidence="1" id="KW-1133">Transmembrane helix</keyword>
<feature type="transmembrane region" description="Helical" evidence="1">
    <location>
        <begin position="64"/>
        <end position="87"/>
    </location>
</feature>
<gene>
    <name evidence="2" type="ORF">NCTC11391_01557</name>
</gene>
<reference evidence="2 3" key="1">
    <citation type="submission" date="2018-06" db="EMBL/GenBank/DDBJ databases">
        <authorList>
            <consortium name="Pathogen Informatics"/>
            <person name="Doyle S."/>
        </authorList>
    </citation>
    <scope>NUCLEOTIDE SEQUENCE [LARGE SCALE GENOMIC DNA]</scope>
    <source>
        <strain evidence="3">NCTC 11391</strain>
    </source>
</reference>
<accession>A0A380JEM5</accession>
<protein>
    <submittedName>
        <fullName evidence="2">Membrane protein</fullName>
    </submittedName>
</protein>
<dbReference type="EMBL" id="UHFA01000002">
    <property type="protein sequence ID" value="SUN36560.1"/>
    <property type="molecule type" value="Genomic_DNA"/>
</dbReference>
<name>A0A380JEM5_STRDO</name>